<feature type="transmembrane region" description="Helical" evidence="1">
    <location>
        <begin position="384"/>
        <end position="411"/>
    </location>
</feature>
<proteinExistence type="predicted"/>
<dbReference type="RefSeq" id="WP_175513976.1">
    <property type="nucleotide sequence ID" value="NZ_FNMV01000006.1"/>
</dbReference>
<dbReference type="STRING" id="229203.SAMN05444338_106216"/>
<dbReference type="EMBL" id="FNMV01000006">
    <property type="protein sequence ID" value="SDX05202.1"/>
    <property type="molecule type" value="Genomic_DNA"/>
</dbReference>
<feature type="transmembrane region" description="Helical" evidence="1">
    <location>
        <begin position="274"/>
        <end position="292"/>
    </location>
</feature>
<evidence type="ECO:0000256" key="1">
    <source>
        <dbReference type="SAM" id="Phobius"/>
    </source>
</evidence>
<gene>
    <name evidence="2" type="ORF">SAMN05444338_106216</name>
</gene>
<protein>
    <submittedName>
        <fullName evidence="2">Uncharacterized membrane protein</fullName>
    </submittedName>
</protein>
<feature type="transmembrane region" description="Helical" evidence="1">
    <location>
        <begin position="233"/>
        <end position="254"/>
    </location>
</feature>
<evidence type="ECO:0000313" key="2">
    <source>
        <dbReference type="EMBL" id="SDX05202.1"/>
    </source>
</evidence>
<organism evidence="2 3">
    <name type="scientific">Flavobacterium degerlachei</name>
    <dbReference type="NCBI Taxonomy" id="229203"/>
    <lineage>
        <taxon>Bacteria</taxon>
        <taxon>Pseudomonadati</taxon>
        <taxon>Bacteroidota</taxon>
        <taxon>Flavobacteriia</taxon>
        <taxon>Flavobacteriales</taxon>
        <taxon>Flavobacteriaceae</taxon>
        <taxon>Flavobacterium</taxon>
    </lineage>
</organism>
<feature type="transmembrane region" description="Helical" evidence="1">
    <location>
        <begin position="357"/>
        <end position="378"/>
    </location>
</feature>
<accession>A0A1H2YIZ3</accession>
<dbReference type="Pfam" id="PF05684">
    <property type="entry name" value="DUF819"/>
    <property type="match status" value="1"/>
</dbReference>
<name>A0A1H2YIZ3_9FLAO</name>
<feature type="transmembrane region" description="Helical" evidence="1">
    <location>
        <begin position="102"/>
        <end position="124"/>
    </location>
</feature>
<feature type="transmembrane region" description="Helical" evidence="1">
    <location>
        <begin position="77"/>
        <end position="95"/>
    </location>
</feature>
<dbReference type="InterPro" id="IPR008537">
    <property type="entry name" value="DUF819"/>
</dbReference>
<keyword evidence="1" id="KW-1133">Transmembrane helix</keyword>
<dbReference type="AlphaFoldDB" id="A0A1H2YIZ3"/>
<dbReference type="PANTHER" id="PTHR34289">
    <property type="entry name" value="PROTEIN, PUTATIVE (DUF819)-RELATED"/>
    <property type="match status" value="1"/>
</dbReference>
<keyword evidence="3" id="KW-1185">Reference proteome</keyword>
<keyword evidence="1" id="KW-0472">Membrane</keyword>
<evidence type="ECO:0000313" key="3">
    <source>
        <dbReference type="Proteomes" id="UP000198569"/>
    </source>
</evidence>
<feature type="transmembrane region" description="Helical" evidence="1">
    <location>
        <begin position="6"/>
        <end position="28"/>
    </location>
</feature>
<dbReference type="PANTHER" id="PTHR34289:SF8">
    <property type="entry name" value="DUF819 DOMAIN-CONTAINING PROTEIN"/>
    <property type="match status" value="1"/>
</dbReference>
<reference evidence="3" key="1">
    <citation type="submission" date="2016-10" db="EMBL/GenBank/DDBJ databases">
        <authorList>
            <person name="Varghese N."/>
            <person name="Submissions S."/>
        </authorList>
    </citation>
    <scope>NUCLEOTIDE SEQUENCE [LARGE SCALE GENOMIC DNA]</scope>
    <source>
        <strain evidence="3">DSM 15718</strain>
    </source>
</reference>
<sequence>MIEQPTPLITNDAVVLGILITILGLIFITSSSEKAFFKKFYSIVPSVLLCYFIPALLNTFNIISGETSSLYTIASRYLLPASLVLLTLSINFVALKRLGSKAVIMFLAGTFGIIIGGPLALYIVGSFFPEVALSNGEEVWKGLSTIAGSWIGGGANQTAMLEVFGASKTMFAQMIAVDVLVANLWMGFLLYGAQKKVKIDKWLKADNSQIIALENQLEEEQAGKRQPLTTNNLMVVLMVAFGITGLGHFLADILAPFFKNNYPELEKYSFTNEFFWLVIITTTVGVALSFTKARKIESYGASKVGTVFLYILVATIGTHMNLGAIFDNPLLFLVGIIWITTHIIVMIIVAKIIKAPFFYVAVGSQANIGGAASAPIVAAAFSPFLAPVGVLLAVLGYAVGTYGAYICGLLLHQIFTIIT</sequence>
<feature type="transmembrane region" description="Helical" evidence="1">
    <location>
        <begin position="330"/>
        <end position="350"/>
    </location>
</feature>
<feature type="transmembrane region" description="Helical" evidence="1">
    <location>
        <begin position="304"/>
        <end position="324"/>
    </location>
</feature>
<feature type="transmembrane region" description="Helical" evidence="1">
    <location>
        <begin position="40"/>
        <end position="57"/>
    </location>
</feature>
<dbReference type="Proteomes" id="UP000198569">
    <property type="component" value="Unassembled WGS sequence"/>
</dbReference>
<keyword evidence="1" id="KW-0812">Transmembrane</keyword>
<feature type="transmembrane region" description="Helical" evidence="1">
    <location>
        <begin position="170"/>
        <end position="191"/>
    </location>
</feature>